<name>G2YJN6_BOTF4</name>
<dbReference type="AlphaFoldDB" id="G2YJN6"/>
<dbReference type="Proteomes" id="UP000008177">
    <property type="component" value="Unplaced contigs"/>
</dbReference>
<feature type="region of interest" description="Disordered" evidence="1">
    <location>
        <begin position="155"/>
        <end position="176"/>
    </location>
</feature>
<dbReference type="EMBL" id="FQ790338">
    <property type="protein sequence ID" value="CCD51953.1"/>
    <property type="molecule type" value="Genomic_DNA"/>
</dbReference>
<evidence type="ECO:0000313" key="3">
    <source>
        <dbReference type="Proteomes" id="UP000008177"/>
    </source>
</evidence>
<evidence type="ECO:0000256" key="1">
    <source>
        <dbReference type="SAM" id="MobiDB-lite"/>
    </source>
</evidence>
<sequence length="176" mass="19814">MPGSWGRQCCAMKNTELPDALASFVDRNGDSSTGRMNSCVQYGHLFQDVYLWGRRAVGFCVLQASNHRSLLVGLRMATVTTSAQLCYKKGCLELYGKTRFASQESLTCTAVMTKEPFATSLTQIDISGLIEEDRCINSFCNLIPKDEEGKHFIEQRYRQRWDPQPPRQGNSEAKKS</sequence>
<protein>
    <submittedName>
        <fullName evidence="2">Uncharacterized protein</fullName>
    </submittedName>
</protein>
<feature type="compositionally biased region" description="Polar residues" evidence="1">
    <location>
        <begin position="167"/>
        <end position="176"/>
    </location>
</feature>
<gene>
    <name evidence="2" type="ORF">BofuT4_P084770.1</name>
</gene>
<dbReference type="InParanoid" id="G2YJN6"/>
<organism evidence="2 3">
    <name type="scientific">Botryotinia fuckeliana (strain T4)</name>
    <name type="common">Noble rot fungus</name>
    <name type="synonym">Botrytis cinerea</name>
    <dbReference type="NCBI Taxonomy" id="999810"/>
    <lineage>
        <taxon>Eukaryota</taxon>
        <taxon>Fungi</taxon>
        <taxon>Dikarya</taxon>
        <taxon>Ascomycota</taxon>
        <taxon>Pezizomycotina</taxon>
        <taxon>Leotiomycetes</taxon>
        <taxon>Helotiales</taxon>
        <taxon>Sclerotiniaceae</taxon>
        <taxon>Botrytis</taxon>
    </lineage>
</organism>
<accession>G2YJN6</accession>
<proteinExistence type="predicted"/>
<dbReference type="HOGENOM" id="CLU_1524922_0_0_1"/>
<evidence type="ECO:0000313" key="2">
    <source>
        <dbReference type="EMBL" id="CCD51953.1"/>
    </source>
</evidence>
<reference evidence="3" key="1">
    <citation type="journal article" date="2011" name="PLoS Genet.">
        <title>Genomic analysis of the necrotrophic fungal pathogens Sclerotinia sclerotiorum and Botrytis cinerea.</title>
        <authorList>
            <person name="Amselem J."/>
            <person name="Cuomo C.A."/>
            <person name="van Kan J.A."/>
            <person name="Viaud M."/>
            <person name="Benito E.P."/>
            <person name="Couloux A."/>
            <person name="Coutinho P.M."/>
            <person name="de Vries R.P."/>
            <person name="Dyer P.S."/>
            <person name="Fillinger S."/>
            <person name="Fournier E."/>
            <person name="Gout L."/>
            <person name="Hahn M."/>
            <person name="Kohn L."/>
            <person name="Lapalu N."/>
            <person name="Plummer K.M."/>
            <person name="Pradier J.M."/>
            <person name="Quevillon E."/>
            <person name="Sharon A."/>
            <person name="Simon A."/>
            <person name="ten Have A."/>
            <person name="Tudzynski B."/>
            <person name="Tudzynski P."/>
            <person name="Wincker P."/>
            <person name="Andrew M."/>
            <person name="Anthouard V."/>
            <person name="Beever R.E."/>
            <person name="Beffa R."/>
            <person name="Benoit I."/>
            <person name="Bouzid O."/>
            <person name="Brault B."/>
            <person name="Chen Z."/>
            <person name="Choquer M."/>
            <person name="Collemare J."/>
            <person name="Cotton P."/>
            <person name="Danchin E.G."/>
            <person name="Da Silva C."/>
            <person name="Gautier A."/>
            <person name="Giraud C."/>
            <person name="Giraud T."/>
            <person name="Gonzalez C."/>
            <person name="Grossetete S."/>
            <person name="Guldener U."/>
            <person name="Henrissat B."/>
            <person name="Howlett B.J."/>
            <person name="Kodira C."/>
            <person name="Kretschmer M."/>
            <person name="Lappartient A."/>
            <person name="Leroch M."/>
            <person name="Levis C."/>
            <person name="Mauceli E."/>
            <person name="Neuveglise C."/>
            <person name="Oeser B."/>
            <person name="Pearson M."/>
            <person name="Poulain J."/>
            <person name="Poussereau N."/>
            <person name="Quesneville H."/>
            <person name="Rascle C."/>
            <person name="Schumacher J."/>
            <person name="Segurens B."/>
            <person name="Sexton A."/>
            <person name="Silva E."/>
            <person name="Sirven C."/>
            <person name="Soanes D.M."/>
            <person name="Talbot N.J."/>
            <person name="Templeton M."/>
            <person name="Yandava C."/>
            <person name="Yarden O."/>
            <person name="Zeng Q."/>
            <person name="Rollins J.A."/>
            <person name="Lebrun M.H."/>
            <person name="Dickman M."/>
        </authorList>
    </citation>
    <scope>NUCLEOTIDE SEQUENCE [LARGE SCALE GENOMIC DNA]</scope>
    <source>
        <strain evidence="3">T4</strain>
    </source>
</reference>